<keyword evidence="2" id="KW-1185">Reference proteome</keyword>
<sequence length="222" mass="24581">MYDEWVIASQDCDLAWKALIGSSDFLLELRPAIVDAEVKDWGIRNSKYLLDTKGNCIDNNLPRLQVTPSVVAAGQHLSCLDDESVLRLKTWLGLRYDRPAVPQRYVKLARSISEKVKAKRGRTFADLVRDVLIHFTDEKDSTNPFELVAVLNTKEASPETLENITEWLAEIALGAPAELGIATYFQAVPDSGISLAYIENAFSLDVSNVSWPFKTPGPSGAV</sequence>
<gene>
    <name evidence="1" type="ORF">J5X75_25725</name>
</gene>
<evidence type="ECO:0000313" key="2">
    <source>
        <dbReference type="Proteomes" id="UP000679690"/>
    </source>
</evidence>
<accession>A0ABS3UQ68</accession>
<protein>
    <submittedName>
        <fullName evidence="1">Uncharacterized protein</fullName>
    </submittedName>
</protein>
<comment type="caution">
    <text evidence="1">The sequence shown here is derived from an EMBL/GenBank/DDBJ whole genome shotgun (WGS) entry which is preliminary data.</text>
</comment>
<dbReference type="EMBL" id="JAGFNS010000017">
    <property type="protein sequence ID" value="MBO3740918.1"/>
    <property type="molecule type" value="Genomic_DNA"/>
</dbReference>
<proteinExistence type="predicted"/>
<name>A0ABS3UQ68_9ACTN</name>
<organism evidence="1 2">
    <name type="scientific">Actinoplanes flavus</name>
    <dbReference type="NCBI Taxonomy" id="2820290"/>
    <lineage>
        <taxon>Bacteria</taxon>
        <taxon>Bacillati</taxon>
        <taxon>Actinomycetota</taxon>
        <taxon>Actinomycetes</taxon>
        <taxon>Micromonosporales</taxon>
        <taxon>Micromonosporaceae</taxon>
        <taxon>Actinoplanes</taxon>
    </lineage>
</organism>
<dbReference type="RefSeq" id="WP_208470065.1">
    <property type="nucleotide sequence ID" value="NZ_JAGFNS010000017.1"/>
</dbReference>
<dbReference type="Proteomes" id="UP000679690">
    <property type="component" value="Unassembled WGS sequence"/>
</dbReference>
<evidence type="ECO:0000313" key="1">
    <source>
        <dbReference type="EMBL" id="MBO3740918.1"/>
    </source>
</evidence>
<reference evidence="1 2" key="1">
    <citation type="submission" date="2021-03" db="EMBL/GenBank/DDBJ databases">
        <title>Actinoplanes flavus sp. nov., a novel actinomycete isolated from Coconut Palm rhizosphere soil.</title>
        <authorList>
            <person name="Luo X."/>
        </authorList>
    </citation>
    <scope>NUCLEOTIDE SEQUENCE [LARGE SCALE GENOMIC DNA]</scope>
    <source>
        <strain evidence="1 2">NEAU-H7</strain>
    </source>
</reference>